<feature type="domain" description="GST C-terminal" evidence="1">
    <location>
        <begin position="22"/>
        <end position="159"/>
    </location>
</feature>
<accession>A0A5P1E503</accession>
<evidence type="ECO:0000259" key="1">
    <source>
        <dbReference type="PROSITE" id="PS50405"/>
    </source>
</evidence>
<dbReference type="InterPro" id="IPR004046">
    <property type="entry name" value="GST_C"/>
</dbReference>
<gene>
    <name evidence="2" type="ORF">A4U43_C09F2330</name>
</gene>
<reference evidence="3" key="1">
    <citation type="journal article" date="2017" name="Nat. Commun.">
        <title>The asparagus genome sheds light on the origin and evolution of a young Y chromosome.</title>
        <authorList>
            <person name="Harkess A."/>
            <person name="Zhou J."/>
            <person name="Xu C."/>
            <person name="Bowers J.E."/>
            <person name="Van der Hulst R."/>
            <person name="Ayyampalayam S."/>
            <person name="Mercati F."/>
            <person name="Riccardi P."/>
            <person name="McKain M.R."/>
            <person name="Kakrana A."/>
            <person name="Tang H."/>
            <person name="Ray J."/>
            <person name="Groenendijk J."/>
            <person name="Arikit S."/>
            <person name="Mathioni S.M."/>
            <person name="Nakano M."/>
            <person name="Shan H."/>
            <person name="Telgmann-Rauber A."/>
            <person name="Kanno A."/>
            <person name="Yue Z."/>
            <person name="Chen H."/>
            <person name="Li W."/>
            <person name="Chen Y."/>
            <person name="Xu X."/>
            <person name="Zhang Y."/>
            <person name="Luo S."/>
            <person name="Chen H."/>
            <person name="Gao J."/>
            <person name="Mao Z."/>
            <person name="Pires J.C."/>
            <person name="Luo M."/>
            <person name="Kudrna D."/>
            <person name="Wing R.A."/>
            <person name="Meyers B.C."/>
            <person name="Yi K."/>
            <person name="Kong H."/>
            <person name="Lavrijsen P."/>
            <person name="Sunseri F."/>
            <person name="Falavigna A."/>
            <person name="Ye Y."/>
            <person name="Leebens-Mack J.H."/>
            <person name="Chen G."/>
        </authorList>
    </citation>
    <scope>NUCLEOTIDE SEQUENCE [LARGE SCALE GENOMIC DNA]</scope>
    <source>
        <strain evidence="3">cv. DH0086</strain>
    </source>
</reference>
<dbReference type="OMA" id="ENILEHW"/>
<name>A0A5P1E503_ASPOF</name>
<protein>
    <recommendedName>
        <fullName evidence="1">GST C-terminal domain-containing protein</fullName>
    </recommendedName>
</protein>
<dbReference type="InterPro" id="IPR036282">
    <property type="entry name" value="Glutathione-S-Trfase_C_sf"/>
</dbReference>
<dbReference type="InterPro" id="IPR044617">
    <property type="entry name" value="TCHQD"/>
</dbReference>
<dbReference type="Gene3D" id="1.20.1050.10">
    <property type="match status" value="1"/>
</dbReference>
<proteinExistence type="predicted"/>
<keyword evidence="3" id="KW-1185">Reference proteome</keyword>
<dbReference type="AlphaFoldDB" id="A0A5P1E503"/>
<dbReference type="PANTHER" id="PTHR45374">
    <property type="entry name" value="GLUTATHIONE S-TRANSFERASE TCHQD"/>
    <property type="match status" value="1"/>
</dbReference>
<dbReference type="Pfam" id="PF00043">
    <property type="entry name" value="GST_C"/>
    <property type="match status" value="1"/>
</dbReference>
<dbReference type="Proteomes" id="UP000243459">
    <property type="component" value="Chromosome 9"/>
</dbReference>
<dbReference type="Gramene" id="ONK57618">
    <property type="protein sequence ID" value="ONK57618"/>
    <property type="gene ID" value="A4U43_C09F2330"/>
</dbReference>
<dbReference type="SUPFAM" id="SSF47616">
    <property type="entry name" value="GST C-terminal domain-like"/>
    <property type="match status" value="1"/>
</dbReference>
<dbReference type="EMBL" id="CM007389">
    <property type="protein sequence ID" value="ONK57618.1"/>
    <property type="molecule type" value="Genomic_DNA"/>
</dbReference>
<organism evidence="2 3">
    <name type="scientific">Asparagus officinalis</name>
    <name type="common">Garden asparagus</name>
    <dbReference type="NCBI Taxonomy" id="4686"/>
    <lineage>
        <taxon>Eukaryota</taxon>
        <taxon>Viridiplantae</taxon>
        <taxon>Streptophyta</taxon>
        <taxon>Embryophyta</taxon>
        <taxon>Tracheophyta</taxon>
        <taxon>Spermatophyta</taxon>
        <taxon>Magnoliopsida</taxon>
        <taxon>Liliopsida</taxon>
        <taxon>Asparagales</taxon>
        <taxon>Asparagaceae</taxon>
        <taxon>Asparagoideae</taxon>
        <taxon>Asparagus</taxon>
    </lineage>
</organism>
<dbReference type="PROSITE" id="PS50405">
    <property type="entry name" value="GST_CTER"/>
    <property type="match status" value="1"/>
</dbReference>
<sequence length="175" mass="21158">MDWMLKIEEWDPKIFTLSHVPNKYRLFVSKFVRRVVIARMSEAPDLASVYHMKLRDAYEIEDKLKDQDIIDQSEEKLVKLLDDAEMQLHETQYLAGREFTFADSMFVPVLVRITLLNLEKEYIDCRPQIKEYYQLVKRRSSYKKVIGKHFSGWRKYRILVKTVCFLCIRSLFRMY</sequence>
<dbReference type="GO" id="GO:0004364">
    <property type="term" value="F:glutathione transferase activity"/>
    <property type="evidence" value="ECO:0007669"/>
    <property type="project" value="InterPro"/>
</dbReference>
<evidence type="ECO:0000313" key="2">
    <source>
        <dbReference type="EMBL" id="ONK57618.1"/>
    </source>
</evidence>
<dbReference type="InterPro" id="IPR010987">
    <property type="entry name" value="Glutathione-S-Trfase_C-like"/>
</dbReference>
<evidence type="ECO:0000313" key="3">
    <source>
        <dbReference type="Proteomes" id="UP000243459"/>
    </source>
</evidence>
<dbReference type="PANTHER" id="PTHR45374:SF1">
    <property type="entry name" value="GLUTATHIONE S-TRANSFERASE TCHQD"/>
    <property type="match status" value="1"/>
</dbReference>